<evidence type="ECO:0000313" key="2">
    <source>
        <dbReference type="EMBL" id="MBV0923925.1"/>
    </source>
</evidence>
<dbReference type="AlphaFoldDB" id="A0A8J7Y391"/>
<evidence type="ECO:0000256" key="1">
    <source>
        <dbReference type="SAM" id="MobiDB-lite"/>
    </source>
</evidence>
<organism evidence="2 3">
    <name type="scientific">Haloarcula limicola</name>
    <dbReference type="NCBI Taxonomy" id="1429915"/>
    <lineage>
        <taxon>Archaea</taxon>
        <taxon>Methanobacteriati</taxon>
        <taxon>Methanobacteriota</taxon>
        <taxon>Stenosarchaea group</taxon>
        <taxon>Halobacteria</taxon>
        <taxon>Halobacteriales</taxon>
        <taxon>Haloarculaceae</taxon>
        <taxon>Haloarcula</taxon>
    </lineage>
</organism>
<reference evidence="2 3" key="1">
    <citation type="submission" date="2021-06" db="EMBL/GenBank/DDBJ databases">
        <title>New haloarchaea isolates fom saline soil.</title>
        <authorList>
            <person name="Duran-Viseras A."/>
            <person name="Sanchez-Porro C.S."/>
            <person name="Ventosa A."/>
        </authorList>
    </citation>
    <scope>NUCLEOTIDE SEQUENCE [LARGE SCALE GENOMIC DNA]</scope>
    <source>
        <strain evidence="2 3">JCM 183640</strain>
    </source>
</reference>
<evidence type="ECO:0000313" key="3">
    <source>
        <dbReference type="Proteomes" id="UP000766550"/>
    </source>
</evidence>
<proteinExistence type="predicted"/>
<keyword evidence="3" id="KW-1185">Reference proteome</keyword>
<sequence>MIDPIPRRMTADVDDDFVVFRIGIRLNKLWKVHEWLPVFLAMPRMLRELDADPDSGLLGYRTSFGIRNHTLTQFWRSFEELHAYAHDADREHVPAWERFVQRVSEGGDVGIWHETYRVRAGDHESVYVNMPPFGLGAATGLVPATGARATASERLGRTGDGATADEDGTDA</sequence>
<gene>
    <name evidence="2" type="ORF">KTS45_06885</name>
</gene>
<dbReference type="Pfam" id="PF13826">
    <property type="entry name" value="Monooxy_af470-like"/>
    <property type="match status" value="1"/>
</dbReference>
<dbReference type="OrthoDB" id="198893at2157"/>
<comment type="caution">
    <text evidence="2">The sequence shown here is derived from an EMBL/GenBank/DDBJ whole genome shotgun (WGS) entry which is preliminary data.</text>
</comment>
<dbReference type="InterPro" id="IPR025444">
    <property type="entry name" value="Monooxy_af470"/>
</dbReference>
<protein>
    <submittedName>
        <fullName evidence="2">DUF4188 domain-containing protein</fullName>
    </submittedName>
</protein>
<dbReference type="RefSeq" id="WP_162317017.1">
    <property type="nucleotide sequence ID" value="NZ_JAHQXF010000001.1"/>
</dbReference>
<name>A0A8J7Y391_9EURY</name>
<dbReference type="EMBL" id="JAHQXF010000001">
    <property type="protein sequence ID" value="MBV0923925.1"/>
    <property type="molecule type" value="Genomic_DNA"/>
</dbReference>
<accession>A0A8J7Y391</accession>
<feature type="region of interest" description="Disordered" evidence="1">
    <location>
        <begin position="149"/>
        <end position="171"/>
    </location>
</feature>
<dbReference type="Proteomes" id="UP000766550">
    <property type="component" value="Unassembled WGS sequence"/>
</dbReference>